<evidence type="ECO:0000313" key="3">
    <source>
        <dbReference type="EMBL" id="KAE9993523.1"/>
    </source>
</evidence>
<feature type="region of interest" description="Disordered" evidence="1">
    <location>
        <begin position="1"/>
        <end position="25"/>
    </location>
</feature>
<protein>
    <recommendedName>
        <fullName evidence="2">BTB domain-containing protein</fullName>
    </recommendedName>
</protein>
<organism evidence="3 4">
    <name type="scientific">Venturia inaequalis</name>
    <name type="common">Apple scab fungus</name>
    <dbReference type="NCBI Taxonomy" id="5025"/>
    <lineage>
        <taxon>Eukaryota</taxon>
        <taxon>Fungi</taxon>
        <taxon>Dikarya</taxon>
        <taxon>Ascomycota</taxon>
        <taxon>Pezizomycotina</taxon>
        <taxon>Dothideomycetes</taxon>
        <taxon>Pleosporomycetidae</taxon>
        <taxon>Venturiales</taxon>
        <taxon>Venturiaceae</taxon>
        <taxon>Venturia</taxon>
    </lineage>
</organism>
<dbReference type="PANTHER" id="PTHR47843">
    <property type="entry name" value="BTB DOMAIN-CONTAINING PROTEIN-RELATED"/>
    <property type="match status" value="1"/>
</dbReference>
<gene>
    <name evidence="3" type="ORF">EG327_004534</name>
</gene>
<evidence type="ECO:0000259" key="2">
    <source>
        <dbReference type="PROSITE" id="PS50097"/>
    </source>
</evidence>
<reference evidence="3 4" key="1">
    <citation type="submission" date="2019-07" db="EMBL/GenBank/DDBJ databases">
        <title>Venturia inaequalis Genome Resource.</title>
        <authorList>
            <person name="Lichtner F.J."/>
        </authorList>
    </citation>
    <scope>NUCLEOTIDE SEQUENCE [LARGE SCALE GENOMIC DNA]</scope>
    <source>
        <strain evidence="3 4">DMI_063113</strain>
    </source>
</reference>
<dbReference type="EMBL" id="WNWR01000027">
    <property type="protein sequence ID" value="KAE9993523.1"/>
    <property type="molecule type" value="Genomic_DNA"/>
</dbReference>
<evidence type="ECO:0000256" key="1">
    <source>
        <dbReference type="SAM" id="MobiDB-lite"/>
    </source>
</evidence>
<dbReference type="PROSITE" id="PS50097">
    <property type="entry name" value="BTB"/>
    <property type="match status" value="2"/>
</dbReference>
<accession>A0A8H3VTH8</accession>
<comment type="caution">
    <text evidence="3">The sequence shown here is derived from an EMBL/GenBank/DDBJ whole genome shotgun (WGS) entry which is preliminary data.</text>
</comment>
<dbReference type="Gene3D" id="3.30.710.10">
    <property type="entry name" value="Potassium Channel Kv1.1, Chain A"/>
    <property type="match status" value="2"/>
</dbReference>
<feature type="domain" description="BTB" evidence="2">
    <location>
        <begin position="44"/>
        <end position="105"/>
    </location>
</feature>
<dbReference type="SMART" id="SM00225">
    <property type="entry name" value="BTB"/>
    <property type="match status" value="2"/>
</dbReference>
<dbReference type="AlphaFoldDB" id="A0A8H3VTH8"/>
<dbReference type="InterPro" id="IPR000210">
    <property type="entry name" value="BTB/POZ_dom"/>
</dbReference>
<dbReference type="Pfam" id="PF00651">
    <property type="entry name" value="BTB"/>
    <property type="match status" value="2"/>
</dbReference>
<keyword evidence="4" id="KW-1185">Reference proteome</keyword>
<proteinExistence type="predicted"/>
<dbReference type="Proteomes" id="UP000490939">
    <property type="component" value="Unassembled WGS sequence"/>
</dbReference>
<feature type="compositionally biased region" description="Basic and acidic residues" evidence="1">
    <location>
        <begin position="1"/>
        <end position="16"/>
    </location>
</feature>
<dbReference type="SUPFAM" id="SSF54695">
    <property type="entry name" value="POZ domain"/>
    <property type="match status" value="2"/>
</dbReference>
<name>A0A8H3VTH8_VENIN</name>
<dbReference type="InterPro" id="IPR011333">
    <property type="entry name" value="SKP1/BTB/POZ_sf"/>
</dbReference>
<sequence length="566" mass="63711">MDGKDAAANSKEETIKRQKPHKNHTAINEHVKAMRQKFECGEDSDVTLRAEDGTIFKLHKVIITGQSKFFKKACHPDHFKEGVDNFVDLESGDSAILEMLLEYLYVLDYDDRAMEPEQGALITNAEIYAAADFYDIPSLKTVAQAKMKRCVTTMQMWSNREFPQAISIVYTTTLAKDRGLRDIVLKGVLENFKVLKKVGDQTKDDSKLVEFLEGRPTLTQVMSDVAEFAADIAFQLSERWIDFCQVKWRIGPAGELVKYVQKAFLGDGGSKVCCIFESGEYSDLVLYCTDGISSNVHKNILCVQSKYFENACKPDRFKEGKEGRIDLAYNSTTTAALLEFMYTQDYDSTKTTFSSPEDALLEHAKIYVAAEFLNVPQLKQIATRKFKEACKDIAYGRAPQFLQAIKLIYTETLVTDVLFRNAIVEQVVAGCRSSFEGLDALMGDVSELGKDCAIGLFAELEKQREIVSNVVYPAANTTEAVWTAENMIFDVRGRRQGMKEQLWKLGEFAAKKIENWYSTIDLGDPQFLDAVRLVYSQTQGHNGVRRKAIVNHVMAQSDGVVKSMES</sequence>
<dbReference type="PANTHER" id="PTHR47843:SF5">
    <property type="entry name" value="BTB_POZ DOMAIN PROTEIN"/>
    <property type="match status" value="1"/>
</dbReference>
<dbReference type="CDD" id="cd18186">
    <property type="entry name" value="BTB_POZ_ZBTB_KLHL-like"/>
    <property type="match status" value="2"/>
</dbReference>
<feature type="domain" description="BTB" evidence="2">
    <location>
        <begin position="282"/>
        <end position="350"/>
    </location>
</feature>
<evidence type="ECO:0000313" key="4">
    <source>
        <dbReference type="Proteomes" id="UP000490939"/>
    </source>
</evidence>